<dbReference type="GO" id="GO:0005739">
    <property type="term" value="C:mitochondrion"/>
    <property type="evidence" value="ECO:0007669"/>
    <property type="project" value="TreeGrafter"/>
</dbReference>
<feature type="compositionally biased region" description="Acidic residues" evidence="6">
    <location>
        <begin position="367"/>
        <end position="377"/>
    </location>
</feature>
<feature type="compositionally biased region" description="Polar residues" evidence="6">
    <location>
        <begin position="92"/>
        <end position="108"/>
    </location>
</feature>
<dbReference type="Proteomes" id="UP000789739">
    <property type="component" value="Unassembled WGS sequence"/>
</dbReference>
<dbReference type="SMART" id="SM00568">
    <property type="entry name" value="GRAM"/>
    <property type="match status" value="1"/>
</dbReference>
<dbReference type="OrthoDB" id="2162691at2759"/>
<dbReference type="GO" id="GO:0120015">
    <property type="term" value="F:sterol transfer activity"/>
    <property type="evidence" value="ECO:0007669"/>
    <property type="project" value="TreeGrafter"/>
</dbReference>
<evidence type="ECO:0000256" key="1">
    <source>
        <dbReference type="ARBA" id="ARBA00004167"/>
    </source>
</evidence>
<name>A0A9N9CWC4_9GLOM</name>
<keyword evidence="3" id="KW-0812">Transmembrane</keyword>
<accession>A0A9N9CWC4</accession>
<dbReference type="Pfam" id="PF16016">
    <property type="entry name" value="VASt"/>
    <property type="match status" value="1"/>
</dbReference>
<reference evidence="8" key="1">
    <citation type="submission" date="2021-06" db="EMBL/GenBank/DDBJ databases">
        <authorList>
            <person name="Kallberg Y."/>
            <person name="Tangrot J."/>
            <person name="Rosling A."/>
        </authorList>
    </citation>
    <scope>NUCLEOTIDE SEQUENCE</scope>
    <source>
        <strain evidence="8">BR232B</strain>
    </source>
</reference>
<dbReference type="PROSITE" id="PS51778">
    <property type="entry name" value="VAST"/>
    <property type="match status" value="1"/>
</dbReference>
<evidence type="ECO:0000256" key="3">
    <source>
        <dbReference type="ARBA" id="ARBA00022692"/>
    </source>
</evidence>
<feature type="compositionally biased region" description="Basic and acidic residues" evidence="6">
    <location>
        <begin position="421"/>
        <end position="436"/>
    </location>
</feature>
<evidence type="ECO:0000313" key="8">
    <source>
        <dbReference type="EMBL" id="CAG8617559.1"/>
    </source>
</evidence>
<dbReference type="PANTHER" id="PTHR23319:SF4">
    <property type="entry name" value="GRAM DOMAIN CONTAINING 1B, ISOFORM E"/>
    <property type="match status" value="1"/>
</dbReference>
<evidence type="ECO:0000256" key="5">
    <source>
        <dbReference type="ARBA" id="ARBA00023136"/>
    </source>
</evidence>
<feature type="region of interest" description="Disordered" evidence="6">
    <location>
        <begin position="146"/>
        <end position="201"/>
    </location>
</feature>
<dbReference type="InterPro" id="IPR011993">
    <property type="entry name" value="PH-like_dom_sf"/>
</dbReference>
<dbReference type="GO" id="GO:0032366">
    <property type="term" value="P:intracellular sterol transport"/>
    <property type="evidence" value="ECO:0007669"/>
    <property type="project" value="TreeGrafter"/>
</dbReference>
<evidence type="ECO:0000256" key="4">
    <source>
        <dbReference type="ARBA" id="ARBA00022989"/>
    </source>
</evidence>
<dbReference type="PANTHER" id="PTHR23319">
    <property type="entry name" value="GRAM DOMAIN CONTAINING 1B, ISOFORM E"/>
    <property type="match status" value="1"/>
</dbReference>
<comment type="similarity">
    <text evidence="2">Belongs to the YSP2 family.</text>
</comment>
<keyword evidence="9" id="KW-1185">Reference proteome</keyword>
<comment type="subcellular location">
    <subcellularLocation>
        <location evidence="1">Membrane</location>
        <topology evidence="1">Single-pass membrane protein</topology>
    </subcellularLocation>
</comment>
<dbReference type="AlphaFoldDB" id="A0A9N9CWC4"/>
<dbReference type="EMBL" id="CAJVPI010001543">
    <property type="protein sequence ID" value="CAG8617559.1"/>
    <property type="molecule type" value="Genomic_DNA"/>
</dbReference>
<dbReference type="InterPro" id="IPR004182">
    <property type="entry name" value="GRAM"/>
</dbReference>
<feature type="domain" description="VASt" evidence="7">
    <location>
        <begin position="477"/>
        <end position="646"/>
    </location>
</feature>
<dbReference type="GO" id="GO:0032541">
    <property type="term" value="C:cortical endoplasmic reticulum"/>
    <property type="evidence" value="ECO:0007669"/>
    <property type="project" value="TreeGrafter"/>
</dbReference>
<keyword evidence="4" id="KW-1133">Transmembrane helix</keyword>
<feature type="region of interest" description="Disordered" evidence="6">
    <location>
        <begin position="346"/>
        <end position="459"/>
    </location>
</feature>
<dbReference type="CDD" id="cd13220">
    <property type="entry name" value="PH-GRAM_GRAMDC"/>
    <property type="match status" value="1"/>
</dbReference>
<dbReference type="GO" id="GO:0005789">
    <property type="term" value="C:endoplasmic reticulum membrane"/>
    <property type="evidence" value="ECO:0007669"/>
    <property type="project" value="TreeGrafter"/>
</dbReference>
<proteinExistence type="inferred from homology"/>
<dbReference type="Pfam" id="PF02893">
    <property type="entry name" value="GRAM"/>
    <property type="match status" value="1"/>
</dbReference>
<feature type="non-terminal residue" evidence="8">
    <location>
        <position position="814"/>
    </location>
</feature>
<keyword evidence="5" id="KW-0472">Membrane</keyword>
<evidence type="ECO:0000256" key="6">
    <source>
        <dbReference type="SAM" id="MobiDB-lite"/>
    </source>
</evidence>
<evidence type="ECO:0000259" key="7">
    <source>
        <dbReference type="PROSITE" id="PS51778"/>
    </source>
</evidence>
<evidence type="ECO:0000313" key="9">
    <source>
        <dbReference type="Proteomes" id="UP000789739"/>
    </source>
</evidence>
<feature type="compositionally biased region" description="Basic and acidic residues" evidence="6">
    <location>
        <begin position="399"/>
        <end position="414"/>
    </location>
</feature>
<dbReference type="InterPro" id="IPR031968">
    <property type="entry name" value="VASt"/>
</dbReference>
<feature type="region of interest" description="Disordered" evidence="6">
    <location>
        <begin position="1"/>
        <end position="110"/>
    </location>
</feature>
<gene>
    <name evidence="8" type="ORF">PBRASI_LOCUS8516</name>
</gene>
<sequence>DTKEIHTKTQSSSQSQNSESNSRINPLTHVCLKNSKHKPNNIKEESKSTNTNSMPEPLVSPTVASTKPKRNGLLPFASRKISEDKKVPRRVSMSTASTPTNSQGSPSKTKAAETIVEELTTKDSEKLAAGTVTMIDTSIVTATPSIVDTGTSSSTPTTGSKTPTEYNTETPTTTTSMSSSLTSTNLSTISTTKEEKRRRKRKDDVADLSIVVADGVPVITGYPMASPRRNKDYHTLFKGVPMTEYLINDYGCAWQREILAHGRMYISVNHLCFYANILGWVSLVVIPFNEITAIEKRTTAFVIPNAILITTHLTRYFFASFLSRDTAFELLSKMWHHSQSVFNESEYHSDAGEQPKYGGSNNITDASETDDENVAGDEDVKPTKSKKLILRKLNKKKKGDSSDRVDIKSLETKSQRSYLPRGDESRGRRSGTEDYRISSSSRLYSMADKRTTSSNQQAINRSKRGATTCACLDKGHHYNNLVMDTKFTGSVEKMYNLLFNCDFLELFLKNIEKCSDIKLGEWKPTQSNVLCRSSSYTMRLTHPIGPKSTKCFVEDECQHCDYDKYITNVTTTTTPDVPQGSCFVVKTRLCIMWAGANEVRVIVTCDIEWSKNAFFKTQIERGAVDGQRAYFKSLTKYIQNFIAKHPGEFQDPLGSPVPEMEQASFEQSNDESVLAIENSYTDDDTQSSIVKETTFQHFFGSLSQSLPYELVSSLQQGASLVVSVSQPANILSAKSLVFLAFLVLLVSNIQILLQLRAINNQMVDTGHGVSIPANQAILVELRKRWTFAVLDTWYERDDEALREYFVKKFGELTV</sequence>
<evidence type="ECO:0000256" key="2">
    <source>
        <dbReference type="ARBA" id="ARBA00006582"/>
    </source>
</evidence>
<protein>
    <submittedName>
        <fullName evidence="8">1208_t:CDS:1</fullName>
    </submittedName>
</protein>
<dbReference type="GO" id="GO:0140268">
    <property type="term" value="C:endoplasmic reticulum-plasma membrane contact site"/>
    <property type="evidence" value="ECO:0007669"/>
    <property type="project" value="TreeGrafter"/>
</dbReference>
<dbReference type="GO" id="GO:0032934">
    <property type="term" value="F:sterol binding"/>
    <property type="evidence" value="ECO:0007669"/>
    <property type="project" value="TreeGrafter"/>
</dbReference>
<dbReference type="Gene3D" id="2.30.29.30">
    <property type="entry name" value="Pleckstrin-homology domain (PH domain)/Phosphotyrosine-binding domain (PTB)"/>
    <property type="match status" value="1"/>
</dbReference>
<dbReference type="InterPro" id="IPR051482">
    <property type="entry name" value="Cholesterol_transport"/>
</dbReference>
<feature type="compositionally biased region" description="Low complexity" evidence="6">
    <location>
        <begin position="149"/>
        <end position="191"/>
    </location>
</feature>
<dbReference type="GO" id="GO:0005886">
    <property type="term" value="C:plasma membrane"/>
    <property type="evidence" value="ECO:0007669"/>
    <property type="project" value="TreeGrafter"/>
</dbReference>
<organism evidence="8 9">
    <name type="scientific">Paraglomus brasilianum</name>
    <dbReference type="NCBI Taxonomy" id="144538"/>
    <lineage>
        <taxon>Eukaryota</taxon>
        <taxon>Fungi</taxon>
        <taxon>Fungi incertae sedis</taxon>
        <taxon>Mucoromycota</taxon>
        <taxon>Glomeromycotina</taxon>
        <taxon>Glomeromycetes</taxon>
        <taxon>Paraglomerales</taxon>
        <taxon>Paraglomeraceae</taxon>
        <taxon>Paraglomus</taxon>
    </lineage>
</organism>
<comment type="caution">
    <text evidence="8">The sequence shown here is derived from an EMBL/GenBank/DDBJ whole genome shotgun (WGS) entry which is preliminary data.</text>
</comment>
<feature type="compositionally biased region" description="Basic residues" evidence="6">
    <location>
        <begin position="383"/>
        <end position="398"/>
    </location>
</feature>
<feature type="compositionally biased region" description="Low complexity" evidence="6">
    <location>
        <begin position="10"/>
        <end position="22"/>
    </location>
</feature>